<keyword evidence="1" id="KW-0812">Transmembrane</keyword>
<dbReference type="InterPro" id="IPR045584">
    <property type="entry name" value="Pilin-like"/>
</dbReference>
<name>B8CZ96_HALOH</name>
<feature type="transmembrane region" description="Helical" evidence="1">
    <location>
        <begin position="6"/>
        <end position="28"/>
    </location>
</feature>
<evidence type="ECO:0000256" key="1">
    <source>
        <dbReference type="SAM" id="Phobius"/>
    </source>
</evidence>
<dbReference type="eggNOG" id="COG4967">
    <property type="taxonomic scope" value="Bacteria"/>
</dbReference>
<protein>
    <submittedName>
        <fullName evidence="2">Prepilin-type N-terminal cleavage/methylation domain protein</fullName>
    </submittedName>
</protein>
<keyword evidence="1" id="KW-0472">Membrane</keyword>
<gene>
    <name evidence="2" type="ordered locus">Hore_18660</name>
</gene>
<keyword evidence="1" id="KW-1133">Transmembrane helix</keyword>
<dbReference type="OrthoDB" id="7864109at2"/>
<organism evidence="2 3">
    <name type="scientific">Halothermothrix orenii (strain H 168 / OCM 544 / DSM 9562)</name>
    <dbReference type="NCBI Taxonomy" id="373903"/>
    <lineage>
        <taxon>Bacteria</taxon>
        <taxon>Bacillati</taxon>
        <taxon>Bacillota</taxon>
        <taxon>Clostridia</taxon>
        <taxon>Halanaerobiales</taxon>
        <taxon>Halothermotrichaceae</taxon>
        <taxon>Halothermothrix</taxon>
    </lineage>
</organism>
<keyword evidence="3" id="KW-1185">Reference proteome</keyword>
<dbReference type="InterPro" id="IPR012902">
    <property type="entry name" value="N_methyl_site"/>
</dbReference>
<evidence type="ECO:0000313" key="3">
    <source>
        <dbReference type="Proteomes" id="UP000000719"/>
    </source>
</evidence>
<dbReference type="Pfam" id="PF07963">
    <property type="entry name" value="N_methyl"/>
    <property type="match status" value="1"/>
</dbReference>
<sequence length="120" mass="13764">MVVREQGFTLVEVLVAMVVIGVCLGILFNGYTRIARSIEAAREYSFVNKQGQKIMVNVSNGIGANRGRIIYGGKEYWWWAERISLENGLTRLNINVEWQGRNGYKQQTFSRLLLRTEGYE</sequence>
<dbReference type="NCBIfam" id="TIGR02532">
    <property type="entry name" value="IV_pilin_GFxxxE"/>
    <property type="match status" value="1"/>
</dbReference>
<evidence type="ECO:0000313" key="2">
    <source>
        <dbReference type="EMBL" id="ACL70615.1"/>
    </source>
</evidence>
<dbReference type="RefSeq" id="WP_015923584.1">
    <property type="nucleotide sequence ID" value="NC_011899.1"/>
</dbReference>
<accession>B8CZ96</accession>
<dbReference type="AlphaFoldDB" id="B8CZ96"/>
<dbReference type="HOGENOM" id="CLU_2046395_0_0_9"/>
<dbReference type="EMBL" id="CP001098">
    <property type="protein sequence ID" value="ACL70615.1"/>
    <property type="molecule type" value="Genomic_DNA"/>
</dbReference>
<dbReference type="SUPFAM" id="SSF54523">
    <property type="entry name" value="Pili subunits"/>
    <property type="match status" value="1"/>
</dbReference>
<dbReference type="KEGG" id="hor:Hore_18660"/>
<dbReference type="Proteomes" id="UP000000719">
    <property type="component" value="Chromosome"/>
</dbReference>
<reference evidence="2 3" key="1">
    <citation type="journal article" date="2009" name="PLoS ONE">
        <title>Genome analysis of the anaerobic thermohalophilic bacterium Halothermothrix orenii.</title>
        <authorList>
            <person name="Mavromatis K."/>
            <person name="Ivanova N."/>
            <person name="Anderson I."/>
            <person name="Lykidis A."/>
            <person name="Hooper S.D."/>
            <person name="Sun H."/>
            <person name="Kunin V."/>
            <person name="Lapidus A."/>
            <person name="Hugenholtz P."/>
            <person name="Patel B."/>
            <person name="Kyrpides N.C."/>
        </authorList>
    </citation>
    <scope>NUCLEOTIDE SEQUENCE [LARGE SCALE GENOMIC DNA]</scope>
    <source>
        <strain evidence="3">H 168 / OCM 544 / DSM 9562</strain>
    </source>
</reference>
<proteinExistence type="predicted"/>
<dbReference type="STRING" id="373903.Hore_18660"/>